<feature type="compositionally biased region" description="Pro residues" evidence="7">
    <location>
        <begin position="141"/>
        <end position="150"/>
    </location>
</feature>
<dbReference type="GO" id="GO:0000978">
    <property type="term" value="F:RNA polymerase II cis-regulatory region sequence-specific DNA binding"/>
    <property type="evidence" value="ECO:0007669"/>
    <property type="project" value="TreeGrafter"/>
</dbReference>
<proteinExistence type="predicted"/>
<dbReference type="Pfam" id="PF00250">
    <property type="entry name" value="Forkhead"/>
    <property type="match status" value="1"/>
</dbReference>
<feature type="domain" description="FHA" evidence="8">
    <location>
        <begin position="53"/>
        <end position="116"/>
    </location>
</feature>
<dbReference type="PRINTS" id="PR00053">
    <property type="entry name" value="FORKHEAD"/>
</dbReference>
<dbReference type="CDD" id="cd22701">
    <property type="entry name" value="FHA_FKH1-like"/>
    <property type="match status" value="1"/>
</dbReference>
<evidence type="ECO:0000256" key="2">
    <source>
        <dbReference type="ARBA" id="ARBA00023015"/>
    </source>
</evidence>
<comment type="caution">
    <text evidence="10">The sequence shown here is derived from an EMBL/GenBank/DDBJ whole genome shotgun (WGS) entry which is preliminary data.</text>
</comment>
<dbReference type="CDD" id="cd00059">
    <property type="entry name" value="FH_FOX"/>
    <property type="match status" value="1"/>
</dbReference>
<dbReference type="SUPFAM" id="SSF49879">
    <property type="entry name" value="SMAD/FHA domain"/>
    <property type="match status" value="1"/>
</dbReference>
<dbReference type="SMART" id="SM00339">
    <property type="entry name" value="FH"/>
    <property type="match status" value="1"/>
</dbReference>
<dbReference type="InterPro" id="IPR001766">
    <property type="entry name" value="Fork_head_dom"/>
</dbReference>
<evidence type="ECO:0000256" key="4">
    <source>
        <dbReference type="ARBA" id="ARBA00023163"/>
    </source>
</evidence>
<feature type="compositionally biased region" description="Basic and acidic residues" evidence="7">
    <location>
        <begin position="618"/>
        <end position="631"/>
    </location>
</feature>
<dbReference type="PANTHER" id="PTHR45881:SF5">
    <property type="entry name" value="FORK-HEAD DOMAIN-CONTAINING PROTEIN"/>
    <property type="match status" value="1"/>
</dbReference>
<feature type="region of interest" description="Disordered" evidence="7">
    <location>
        <begin position="418"/>
        <end position="454"/>
    </location>
</feature>
<feature type="region of interest" description="Disordered" evidence="7">
    <location>
        <begin position="537"/>
        <end position="631"/>
    </location>
</feature>
<feature type="compositionally biased region" description="Polar residues" evidence="7">
    <location>
        <begin position="580"/>
        <end position="593"/>
    </location>
</feature>
<dbReference type="InterPro" id="IPR008984">
    <property type="entry name" value="SMAD_FHA_dom_sf"/>
</dbReference>
<gene>
    <name evidence="10" type="ORF">PHLCEN_2v10740</name>
</gene>
<feature type="compositionally biased region" description="Polar residues" evidence="7">
    <location>
        <begin position="432"/>
        <end position="453"/>
    </location>
</feature>
<dbReference type="AlphaFoldDB" id="A0A2R6NM28"/>
<feature type="region of interest" description="Disordered" evidence="7">
    <location>
        <begin position="139"/>
        <end position="242"/>
    </location>
</feature>
<evidence type="ECO:0000256" key="7">
    <source>
        <dbReference type="SAM" id="MobiDB-lite"/>
    </source>
</evidence>
<evidence type="ECO:0000259" key="9">
    <source>
        <dbReference type="PROSITE" id="PS50039"/>
    </source>
</evidence>
<dbReference type="EMBL" id="MLYV02001076">
    <property type="protein sequence ID" value="PSR73448.1"/>
    <property type="molecule type" value="Genomic_DNA"/>
</dbReference>
<sequence length="631" mass="68127">MAAALSYAQDTLAKPLTTLNDSHDSHDPLPDKISAYYSLVFPNFTYYLQTLNVTIGRRCIPTSTASSSDNPQVDVDLGPLKSVSRLHAKIEYDEDEERFVLAVVGRNGAWVDGVWSGSGSQVPLGDRSQIQIASRTFHFILPPPPAPEDSPSPSSLSSVEHRPRSPSVDITSLDVTSMSPPSSIPPCSPPVTAVLTSPPPKKTPPLPEPQLPNSNSITRFKSTKKRKKSDADAFPRMKPEDLPPKPQFTYAQLCYRAIKGLDGRGSLQEICQWIQDTYEWYKYSDKDWESSVRHNLSSNRAFKKVERGPEEKGKGALWSLDPQYEHTFEEQDCRKQIGDGKASGKKGKSAPLEPALRRSVKGDFKGALLPPPLTSAPLVMKNVQNNGANAGVPPTTNVSVKLEPSPTPVPTPFSSIPLSTMTPSPSPSLSSANTVVATSTPGASTSSVPQAPSSLPVIPPSVRLPIVIGPAPASSEASNPEPKPIVLHQNTLILNPTIFAHLAPQQLRELEALGAQKALDILQTYIVRFYKEKLRAESGRGRGRGGRGRRPRGGGVQTPGRPQAANDGLFTTAPLPTRTPKPQLQVNTESTPPMASLQPPPESAPSPVIVVDDDDEDAHVSKRPRLEGEDP</sequence>
<feature type="compositionally biased region" description="Pro residues" evidence="7">
    <location>
        <begin position="197"/>
        <end position="210"/>
    </location>
</feature>
<evidence type="ECO:0000313" key="10">
    <source>
        <dbReference type="EMBL" id="PSR73448.1"/>
    </source>
</evidence>
<dbReference type="PROSITE" id="PS50006">
    <property type="entry name" value="FHA_DOMAIN"/>
    <property type="match status" value="1"/>
</dbReference>
<dbReference type="PANTHER" id="PTHR45881">
    <property type="entry name" value="CHECKPOINT SUPPRESSOR 1-LIKE, ISOFORM A-RELATED"/>
    <property type="match status" value="1"/>
</dbReference>
<keyword evidence="2" id="KW-0805">Transcription regulation</keyword>
<dbReference type="GO" id="GO:0000981">
    <property type="term" value="F:DNA-binding transcription factor activity, RNA polymerase II-specific"/>
    <property type="evidence" value="ECO:0007669"/>
    <property type="project" value="TreeGrafter"/>
</dbReference>
<evidence type="ECO:0000259" key="8">
    <source>
        <dbReference type="PROSITE" id="PS50006"/>
    </source>
</evidence>
<evidence type="ECO:0000256" key="5">
    <source>
        <dbReference type="ARBA" id="ARBA00023242"/>
    </source>
</evidence>
<accession>A0A2R6NM28</accession>
<keyword evidence="3 6" id="KW-0238">DNA-binding</keyword>
<dbReference type="PROSITE" id="PS50039">
    <property type="entry name" value="FORK_HEAD_3"/>
    <property type="match status" value="1"/>
</dbReference>
<feature type="compositionally biased region" description="Basic residues" evidence="7">
    <location>
        <begin position="541"/>
        <end position="552"/>
    </location>
</feature>
<keyword evidence="11" id="KW-1185">Reference proteome</keyword>
<evidence type="ECO:0000256" key="3">
    <source>
        <dbReference type="ARBA" id="ARBA00023125"/>
    </source>
</evidence>
<dbReference type="InterPro" id="IPR036390">
    <property type="entry name" value="WH_DNA-bd_sf"/>
</dbReference>
<dbReference type="InterPro" id="IPR000253">
    <property type="entry name" value="FHA_dom"/>
</dbReference>
<keyword evidence="5 6" id="KW-0539">Nucleus</keyword>
<evidence type="ECO:0000313" key="11">
    <source>
        <dbReference type="Proteomes" id="UP000186601"/>
    </source>
</evidence>
<dbReference type="Pfam" id="PF00498">
    <property type="entry name" value="FHA"/>
    <property type="match status" value="1"/>
</dbReference>
<comment type="subcellular location">
    <subcellularLocation>
        <location evidence="1 6">Nucleus</location>
    </subcellularLocation>
</comment>
<dbReference type="InterPro" id="IPR036388">
    <property type="entry name" value="WH-like_DNA-bd_sf"/>
</dbReference>
<evidence type="ECO:0000256" key="1">
    <source>
        <dbReference type="ARBA" id="ARBA00004123"/>
    </source>
</evidence>
<dbReference type="Gene3D" id="2.60.200.20">
    <property type="match status" value="1"/>
</dbReference>
<feature type="compositionally biased region" description="Basic and acidic residues" evidence="7">
    <location>
        <begin position="229"/>
        <end position="242"/>
    </location>
</feature>
<dbReference type="OrthoDB" id="5954824at2759"/>
<protein>
    <submittedName>
        <fullName evidence="10">Uncharacterized protein</fullName>
    </submittedName>
</protein>
<organism evidence="10 11">
    <name type="scientific">Hermanssonia centrifuga</name>
    <dbReference type="NCBI Taxonomy" id="98765"/>
    <lineage>
        <taxon>Eukaryota</taxon>
        <taxon>Fungi</taxon>
        <taxon>Dikarya</taxon>
        <taxon>Basidiomycota</taxon>
        <taxon>Agaricomycotina</taxon>
        <taxon>Agaricomycetes</taxon>
        <taxon>Polyporales</taxon>
        <taxon>Meruliaceae</taxon>
        <taxon>Hermanssonia</taxon>
    </lineage>
</organism>
<dbReference type="SUPFAM" id="SSF46785">
    <property type="entry name" value="Winged helix' DNA-binding domain"/>
    <property type="match status" value="1"/>
</dbReference>
<feature type="compositionally biased region" description="Low complexity" evidence="7">
    <location>
        <begin position="418"/>
        <end position="431"/>
    </location>
</feature>
<dbReference type="GO" id="GO:0005634">
    <property type="term" value="C:nucleus"/>
    <property type="evidence" value="ECO:0007669"/>
    <property type="project" value="UniProtKB-SubCell"/>
</dbReference>
<evidence type="ECO:0000256" key="6">
    <source>
        <dbReference type="PROSITE-ProRule" id="PRU00089"/>
    </source>
</evidence>
<dbReference type="STRING" id="98765.A0A2R6NM28"/>
<dbReference type="Proteomes" id="UP000186601">
    <property type="component" value="Unassembled WGS sequence"/>
</dbReference>
<feature type="domain" description="Fork-head" evidence="9">
    <location>
        <begin position="245"/>
        <end position="338"/>
    </location>
</feature>
<name>A0A2R6NM28_9APHY</name>
<keyword evidence="4" id="KW-0804">Transcription</keyword>
<reference evidence="10 11" key="1">
    <citation type="submission" date="2018-02" db="EMBL/GenBank/DDBJ databases">
        <title>Genome sequence of the basidiomycete white-rot fungus Phlebia centrifuga.</title>
        <authorList>
            <person name="Granchi Z."/>
            <person name="Peng M."/>
            <person name="de Vries R.P."/>
            <person name="Hilden K."/>
            <person name="Makela M.R."/>
            <person name="Grigoriev I."/>
            <person name="Riley R."/>
        </authorList>
    </citation>
    <scope>NUCLEOTIDE SEQUENCE [LARGE SCALE GENOMIC DNA]</scope>
    <source>
        <strain evidence="10 11">FBCC195</strain>
    </source>
</reference>
<dbReference type="Gene3D" id="1.10.10.10">
    <property type="entry name" value="Winged helix-like DNA-binding domain superfamily/Winged helix DNA-binding domain"/>
    <property type="match status" value="1"/>
</dbReference>
<feature type="DNA-binding region" description="Fork-head" evidence="6">
    <location>
        <begin position="245"/>
        <end position="338"/>
    </location>
</feature>
<feature type="compositionally biased region" description="Low complexity" evidence="7">
    <location>
        <begin position="211"/>
        <end position="220"/>
    </location>
</feature>